<dbReference type="InterPro" id="IPR002850">
    <property type="entry name" value="PIN_toxin-like"/>
</dbReference>
<dbReference type="NCBIfam" id="TIGR00305">
    <property type="entry name" value="putative toxin-antitoxin system toxin component, PIN family"/>
    <property type="match status" value="1"/>
</dbReference>
<dbReference type="InterPro" id="IPR029060">
    <property type="entry name" value="PIN-like_dom_sf"/>
</dbReference>
<dbReference type="InterPro" id="IPR002716">
    <property type="entry name" value="PIN_dom"/>
</dbReference>
<accession>A0A212IXM3</accession>
<organism evidence="2">
    <name type="scientific">uncultured delta proteobacterium</name>
    <dbReference type="NCBI Taxonomy" id="34034"/>
    <lineage>
        <taxon>Bacteria</taxon>
        <taxon>Deltaproteobacteria</taxon>
        <taxon>environmental samples</taxon>
    </lineage>
</organism>
<feature type="domain" description="PIN" evidence="1">
    <location>
        <begin position="4"/>
        <end position="119"/>
    </location>
</feature>
<dbReference type="EMBL" id="FLUQ01000001">
    <property type="protein sequence ID" value="SBV91946.1"/>
    <property type="molecule type" value="Genomic_DNA"/>
</dbReference>
<reference evidence="2" key="1">
    <citation type="submission" date="2016-04" db="EMBL/GenBank/DDBJ databases">
        <authorList>
            <person name="Evans L.H."/>
            <person name="Alamgir A."/>
            <person name="Owens N."/>
            <person name="Weber N.D."/>
            <person name="Virtaneva K."/>
            <person name="Barbian K."/>
            <person name="Babar A."/>
            <person name="Rosenke K."/>
        </authorList>
    </citation>
    <scope>NUCLEOTIDE SEQUENCE</scope>
    <source>
        <strain evidence="2">86</strain>
    </source>
</reference>
<protein>
    <submittedName>
        <fullName evidence="2">PilT protein domain protein</fullName>
    </submittedName>
</protein>
<sequence>MKPLRVVLDTNCLISALLFKNGKLTALRHAWHRGAITPIVCKETVAELIRVLAYPKFRLSKEDIDTLLAEILPFSETRNVKCPTTPVSGLSDPDDVVFVHLAKQSKADMLISGDAHLLLLNSANMRILAPADFMPLIQE</sequence>
<dbReference type="Pfam" id="PF13470">
    <property type="entry name" value="PIN_3"/>
    <property type="match status" value="1"/>
</dbReference>
<evidence type="ECO:0000259" key="1">
    <source>
        <dbReference type="SMART" id="SM00670"/>
    </source>
</evidence>
<dbReference type="SMART" id="SM00670">
    <property type="entry name" value="PINc"/>
    <property type="match status" value="1"/>
</dbReference>
<dbReference type="AlphaFoldDB" id="A0A212IXM3"/>
<proteinExistence type="predicted"/>
<dbReference type="PANTHER" id="PTHR34610">
    <property type="entry name" value="SSL7007 PROTEIN"/>
    <property type="match status" value="1"/>
</dbReference>
<dbReference type="SUPFAM" id="SSF88723">
    <property type="entry name" value="PIN domain-like"/>
    <property type="match status" value="1"/>
</dbReference>
<dbReference type="PANTHER" id="PTHR34610:SF4">
    <property type="entry name" value="SLL8027 PROTEIN"/>
    <property type="match status" value="1"/>
</dbReference>
<gene>
    <name evidence="2" type="ORF">KL86DPRO_10277</name>
</gene>
<name>A0A212IXM3_9DELT</name>
<evidence type="ECO:0000313" key="2">
    <source>
        <dbReference type="EMBL" id="SBV91946.1"/>
    </source>
</evidence>